<organism evidence="8 9">
    <name type="scientific">Sorangium cellulosum</name>
    <name type="common">Polyangium cellulosum</name>
    <dbReference type="NCBI Taxonomy" id="56"/>
    <lineage>
        <taxon>Bacteria</taxon>
        <taxon>Pseudomonadati</taxon>
        <taxon>Myxococcota</taxon>
        <taxon>Polyangia</taxon>
        <taxon>Polyangiales</taxon>
        <taxon>Polyangiaceae</taxon>
        <taxon>Sorangium</taxon>
    </lineage>
</organism>
<evidence type="ECO:0000256" key="6">
    <source>
        <dbReference type="SAM" id="MobiDB-lite"/>
    </source>
</evidence>
<dbReference type="SMART" id="SM00388">
    <property type="entry name" value="HisKA"/>
    <property type="match status" value="1"/>
</dbReference>
<dbReference type="EC" id="2.7.13.3" evidence="2"/>
<feature type="domain" description="Histidine kinase" evidence="7">
    <location>
        <begin position="125"/>
        <end position="341"/>
    </location>
</feature>
<dbReference type="Gene3D" id="3.30.450.40">
    <property type="match status" value="1"/>
</dbReference>
<dbReference type="SUPFAM" id="SSF47384">
    <property type="entry name" value="Homodimeric domain of signal transducing histidine kinase"/>
    <property type="match status" value="1"/>
</dbReference>
<dbReference type="PROSITE" id="PS50109">
    <property type="entry name" value="HIS_KIN"/>
    <property type="match status" value="1"/>
</dbReference>
<dbReference type="InterPro" id="IPR004358">
    <property type="entry name" value="Sig_transdc_His_kin-like_C"/>
</dbReference>
<sequence>MGRCPRAAGAERIDAGPGTQAGHTLSRVEAVVFDDLPGDRRFRPAPCLLARGIKSGMSVSVHGFGALCACTTRARRFTDDEVHFIGAIANVLASAILCRRAEAQRARLYQDAEDAIKRRDDFLALAAHELKTPLTPLRLLAGSILRAVQRNAPAEALREKTAVILRQVDRLAELVDDLLDVSRLTAGRLDLQLEEVDLAAVVRDVAWRFRDSLSRAGYALRVAADEPVSGRWDRTRVDQIVTNLLSNAAKYGAGNPIDVEVAGDDRTALLVVRDRGIGIAPQDHVRIFERFERAADHASYGGLGLGLWIVRHVLASLGGTIRVESALGAGTTFIVELPRRAAGEDGDRRHGAHLK</sequence>
<reference evidence="8 9" key="1">
    <citation type="submission" date="2014-02" db="EMBL/GenBank/DDBJ databases">
        <title>The small core and large imbalanced accessory genome model reveals a collaborative survival strategy of Sorangium cellulosum strains in nature.</title>
        <authorList>
            <person name="Han K."/>
            <person name="Peng R."/>
            <person name="Blom J."/>
            <person name="Li Y.-Z."/>
        </authorList>
    </citation>
    <scope>NUCLEOTIDE SEQUENCE [LARGE SCALE GENOMIC DNA]</scope>
    <source>
        <strain evidence="8 9">So0149</strain>
    </source>
</reference>
<dbReference type="Proteomes" id="UP000075515">
    <property type="component" value="Unassembled WGS sequence"/>
</dbReference>
<comment type="caution">
    <text evidence="8">The sequence shown here is derived from an EMBL/GenBank/DDBJ whole genome shotgun (WGS) entry which is preliminary data.</text>
</comment>
<feature type="region of interest" description="Disordered" evidence="6">
    <location>
        <begin position="1"/>
        <end position="21"/>
    </location>
</feature>
<dbReference type="GO" id="GO:0005886">
    <property type="term" value="C:plasma membrane"/>
    <property type="evidence" value="ECO:0007669"/>
    <property type="project" value="TreeGrafter"/>
</dbReference>
<evidence type="ECO:0000256" key="2">
    <source>
        <dbReference type="ARBA" id="ARBA00012438"/>
    </source>
</evidence>
<dbReference type="EMBL" id="JEMC01002783">
    <property type="protein sequence ID" value="KYF85246.1"/>
    <property type="molecule type" value="Genomic_DNA"/>
</dbReference>
<dbReference type="Gene3D" id="1.10.287.130">
    <property type="match status" value="1"/>
</dbReference>
<evidence type="ECO:0000256" key="4">
    <source>
        <dbReference type="ARBA" id="ARBA00022679"/>
    </source>
</evidence>
<dbReference type="AlphaFoldDB" id="A0A150RYQ0"/>
<evidence type="ECO:0000313" key="9">
    <source>
        <dbReference type="Proteomes" id="UP000075515"/>
    </source>
</evidence>
<dbReference type="FunFam" id="3.30.565.10:FF:000006">
    <property type="entry name" value="Sensor histidine kinase WalK"/>
    <property type="match status" value="1"/>
</dbReference>
<dbReference type="InterPro" id="IPR036097">
    <property type="entry name" value="HisK_dim/P_sf"/>
</dbReference>
<protein>
    <recommendedName>
        <fullName evidence="2">histidine kinase</fullName>
        <ecNumber evidence="2">2.7.13.3</ecNumber>
    </recommendedName>
</protein>
<dbReference type="InterPro" id="IPR029016">
    <property type="entry name" value="GAF-like_dom_sf"/>
</dbReference>
<dbReference type="SMART" id="SM00387">
    <property type="entry name" value="HATPase_c"/>
    <property type="match status" value="1"/>
</dbReference>
<dbReference type="Pfam" id="PF02518">
    <property type="entry name" value="HATPase_c"/>
    <property type="match status" value="1"/>
</dbReference>
<accession>A0A150RYQ0</accession>
<dbReference type="Pfam" id="PF00512">
    <property type="entry name" value="HisKA"/>
    <property type="match status" value="1"/>
</dbReference>
<proteinExistence type="predicted"/>
<dbReference type="Gene3D" id="3.30.565.10">
    <property type="entry name" value="Histidine kinase-like ATPase, C-terminal domain"/>
    <property type="match status" value="1"/>
</dbReference>
<dbReference type="Pfam" id="PF13185">
    <property type="entry name" value="GAF_2"/>
    <property type="match status" value="1"/>
</dbReference>
<dbReference type="InterPro" id="IPR003594">
    <property type="entry name" value="HATPase_dom"/>
</dbReference>
<dbReference type="SUPFAM" id="SSF55874">
    <property type="entry name" value="ATPase domain of HSP90 chaperone/DNA topoisomerase II/histidine kinase"/>
    <property type="match status" value="1"/>
</dbReference>
<dbReference type="CDD" id="cd00082">
    <property type="entry name" value="HisKA"/>
    <property type="match status" value="1"/>
</dbReference>
<dbReference type="SUPFAM" id="SSF55781">
    <property type="entry name" value="GAF domain-like"/>
    <property type="match status" value="1"/>
</dbReference>
<name>A0A150RYQ0_SORCE</name>
<keyword evidence="3" id="KW-0597">Phosphoprotein</keyword>
<dbReference type="InterPro" id="IPR036890">
    <property type="entry name" value="HATPase_C_sf"/>
</dbReference>
<gene>
    <name evidence="8" type="ORF">BE18_47580</name>
</gene>
<keyword evidence="5" id="KW-0418">Kinase</keyword>
<comment type="catalytic activity">
    <reaction evidence="1">
        <text>ATP + protein L-histidine = ADP + protein N-phospho-L-histidine.</text>
        <dbReference type="EC" id="2.7.13.3"/>
    </reaction>
</comment>
<dbReference type="CDD" id="cd00075">
    <property type="entry name" value="HATPase"/>
    <property type="match status" value="1"/>
</dbReference>
<evidence type="ECO:0000256" key="5">
    <source>
        <dbReference type="ARBA" id="ARBA00022777"/>
    </source>
</evidence>
<dbReference type="InterPro" id="IPR005467">
    <property type="entry name" value="His_kinase_dom"/>
</dbReference>
<evidence type="ECO:0000313" key="8">
    <source>
        <dbReference type="EMBL" id="KYF85246.1"/>
    </source>
</evidence>
<dbReference type="InterPro" id="IPR003018">
    <property type="entry name" value="GAF"/>
</dbReference>
<dbReference type="GO" id="GO:0000155">
    <property type="term" value="F:phosphorelay sensor kinase activity"/>
    <property type="evidence" value="ECO:0007669"/>
    <property type="project" value="InterPro"/>
</dbReference>
<evidence type="ECO:0000256" key="1">
    <source>
        <dbReference type="ARBA" id="ARBA00000085"/>
    </source>
</evidence>
<dbReference type="GO" id="GO:0009927">
    <property type="term" value="F:histidine phosphotransfer kinase activity"/>
    <property type="evidence" value="ECO:0007669"/>
    <property type="project" value="TreeGrafter"/>
</dbReference>
<dbReference type="PRINTS" id="PR00344">
    <property type="entry name" value="BCTRLSENSOR"/>
</dbReference>
<evidence type="ECO:0000259" key="7">
    <source>
        <dbReference type="PROSITE" id="PS50109"/>
    </source>
</evidence>
<dbReference type="InterPro" id="IPR003661">
    <property type="entry name" value="HisK_dim/P_dom"/>
</dbReference>
<dbReference type="PANTHER" id="PTHR43047">
    <property type="entry name" value="TWO-COMPONENT HISTIDINE PROTEIN KINASE"/>
    <property type="match status" value="1"/>
</dbReference>
<evidence type="ECO:0000256" key="3">
    <source>
        <dbReference type="ARBA" id="ARBA00022553"/>
    </source>
</evidence>
<dbReference type="PANTHER" id="PTHR43047:SF72">
    <property type="entry name" value="OSMOSENSING HISTIDINE PROTEIN KINASE SLN1"/>
    <property type="match status" value="1"/>
</dbReference>
<keyword evidence="4" id="KW-0808">Transferase</keyword>